<dbReference type="CDD" id="cd02869">
    <property type="entry name" value="PseudoU_synth_RluA_like"/>
    <property type="match status" value="1"/>
</dbReference>
<keyword evidence="1" id="KW-0175">Coiled coil</keyword>
<dbReference type="SUPFAM" id="SSF55120">
    <property type="entry name" value="Pseudouridine synthase"/>
    <property type="match status" value="1"/>
</dbReference>
<dbReference type="AlphaFoldDB" id="Q3IKS1"/>
<evidence type="ECO:0000259" key="3">
    <source>
        <dbReference type="Pfam" id="PF00849"/>
    </source>
</evidence>
<evidence type="ECO:0000256" key="1">
    <source>
        <dbReference type="SAM" id="Coils"/>
    </source>
</evidence>
<dbReference type="InterPro" id="IPR006145">
    <property type="entry name" value="PsdUridine_synth_RsuA/RluA"/>
</dbReference>
<feature type="coiled-coil region" evidence="1">
    <location>
        <begin position="212"/>
        <end position="253"/>
    </location>
</feature>
<dbReference type="HOGENOM" id="CLU_037416_0_0_6"/>
<dbReference type="Proteomes" id="UP000006843">
    <property type="component" value="Chromosome I"/>
</dbReference>
<dbReference type="EMBL" id="CR954246">
    <property type="protein sequence ID" value="CAI86313.1"/>
    <property type="molecule type" value="Genomic_DNA"/>
</dbReference>
<dbReference type="PANTHER" id="PTHR21600:SF89">
    <property type="entry name" value="RIBOSOMAL LARGE SUBUNIT PSEUDOURIDINE SYNTHASE A"/>
    <property type="match status" value="1"/>
</dbReference>
<reference evidence="4 5" key="1">
    <citation type="journal article" date="2005" name="Genome Res.">
        <title>Coping with cold: the genome of the versatile marine Antarctica bacterium Pseudoalteromonas haloplanktis TAC125.</title>
        <authorList>
            <person name="Medigue C."/>
            <person name="Krin E."/>
            <person name="Pascal G."/>
            <person name="Barbe V."/>
            <person name="Bernsel A."/>
            <person name="Bertin P."/>
            <person name="Cheung F."/>
            <person name="Cruveiller S."/>
            <person name="Damico S."/>
            <person name="Duilio A."/>
            <person name="Fang G."/>
            <person name="Feller G."/>
            <person name="Mangenot S."/>
            <person name="Marino G."/>
            <person name="Nilsson J."/>
            <person name="Parilli E."/>
            <person name="Rocha E."/>
            <person name="Rouy Z."/>
            <person name="Sekowska A."/>
            <person name="Tutino M.L."/>
            <person name="Vallenet D."/>
            <person name="von Heijne G."/>
            <person name="Danchin A."/>
        </authorList>
    </citation>
    <scope>NUCLEOTIDE SEQUENCE [LARGE SCALE GENOMIC DNA]</scope>
    <source>
        <strain evidence="5">TAC 125</strain>
    </source>
</reference>
<dbReference type="Pfam" id="PF00849">
    <property type="entry name" value="PseudoU_synth_2"/>
    <property type="match status" value="1"/>
</dbReference>
<proteinExistence type="predicted"/>
<dbReference type="GO" id="GO:0140098">
    <property type="term" value="F:catalytic activity, acting on RNA"/>
    <property type="evidence" value="ECO:0007669"/>
    <property type="project" value="UniProtKB-ARBA"/>
</dbReference>
<evidence type="ECO:0000313" key="4">
    <source>
        <dbReference type="EMBL" id="CAI86313.1"/>
    </source>
</evidence>
<dbReference type="InterPro" id="IPR050188">
    <property type="entry name" value="RluA_PseudoU_synthase"/>
</dbReference>
<dbReference type="Gene3D" id="3.30.2350.10">
    <property type="entry name" value="Pseudouridine synthase"/>
    <property type="match status" value="1"/>
</dbReference>
<dbReference type="STRING" id="326442.PSHAa1238"/>
<keyword evidence="2" id="KW-0732">Signal</keyword>
<dbReference type="EC" id="4.2.1.70" evidence="4"/>
<dbReference type="PROSITE" id="PS01129">
    <property type="entry name" value="PSI_RLU"/>
    <property type="match status" value="1"/>
</dbReference>
<dbReference type="eggNOG" id="COG0564">
    <property type="taxonomic scope" value="Bacteria"/>
</dbReference>
<dbReference type="GO" id="GO:0009982">
    <property type="term" value="F:pseudouridine synthase activity"/>
    <property type="evidence" value="ECO:0007669"/>
    <property type="project" value="InterPro"/>
</dbReference>
<accession>Q3IKS1</accession>
<dbReference type="InterPro" id="IPR006224">
    <property type="entry name" value="PsdUridine_synth_RluA-like_CS"/>
</dbReference>
<feature type="chain" id="PRO_5004225814" evidence="2">
    <location>
        <begin position="20"/>
        <end position="570"/>
    </location>
</feature>
<dbReference type="KEGG" id="pha:PSHAa1238"/>
<dbReference type="GO" id="GO:0000455">
    <property type="term" value="P:enzyme-directed rRNA pseudouridine synthesis"/>
    <property type="evidence" value="ECO:0007669"/>
    <property type="project" value="TreeGrafter"/>
</dbReference>
<sequence length="570" mass="64617">MANYLVKNFIIILPMPNIASCFTPFSAPVNHMALPDKFTFPFYYEPKAIAVAATEQLQQQLETQLEYLANPANNEESGKMFGVLVVQNNQQQLGYLAAYSGQLEGVSSKINFVPAVADMQLHDAEYLAQSSIINNINAQIEQLENSEQFSTLNNAFNQANATYQQQLEAQQALMQVSRRMRKQQRTDASTQLSPTDFEQLKIQLAGQSIVEKKQLQALKQQWQSKLDTLQQALNNITDEIAHLKKRRKTLSKSLQKKLFAQYQFLNANKETKDLNAIFAPLPEHTPPAGAGDCAAPKLLQYAYQHNLKPLALAEFWWGAAPKSAIRHHKHYYPSCYSKCQPILGHMLKGLHVEENPLLINPAIGKDLTIIYQDQDILVINKPAEFLSVPGVNIEDSVYLRIKTQFPHATGPLIVHRLDMSTSGLLIIALNKRAHKALQKQFIERTIEKRYVALVAGNVVQNSGTIDLPLRLDFDDKPRQLVCYQHGKASLTTWQVLERKDNITRLHLYPKTGRTHQLRVHCAHKLGLNMPIVGDDHYGEKANRLHLHAEYLSFCHPINHQQLEFEVAPDF</sequence>
<dbReference type="GO" id="GO:0004730">
    <property type="term" value="F:pseudouridylate synthase activity"/>
    <property type="evidence" value="ECO:0007669"/>
    <property type="project" value="UniProtKB-EC"/>
</dbReference>
<feature type="domain" description="Pseudouridine synthase RsuA/RluA-like" evidence="3">
    <location>
        <begin position="375"/>
        <end position="523"/>
    </location>
</feature>
<keyword evidence="4" id="KW-0456">Lyase</keyword>
<feature type="signal peptide" evidence="2">
    <location>
        <begin position="1"/>
        <end position="19"/>
    </location>
</feature>
<dbReference type="InterPro" id="IPR020103">
    <property type="entry name" value="PsdUridine_synth_cat_dom_sf"/>
</dbReference>
<name>Q3IKS1_PSET1</name>
<keyword evidence="5" id="KW-1185">Reference proteome</keyword>
<dbReference type="GO" id="GO:0003723">
    <property type="term" value="F:RNA binding"/>
    <property type="evidence" value="ECO:0007669"/>
    <property type="project" value="InterPro"/>
</dbReference>
<protein>
    <submittedName>
        <fullName evidence="4">Ribosomal large subunit pseudouridine synthase A (Pseudouridylate synthase, 23S RNA-specific)</fullName>
        <ecNumber evidence="4">4.2.1.70</ecNumber>
    </submittedName>
</protein>
<dbReference type="PANTHER" id="PTHR21600">
    <property type="entry name" value="MITOCHONDRIAL RNA PSEUDOURIDINE SYNTHASE"/>
    <property type="match status" value="1"/>
</dbReference>
<evidence type="ECO:0000313" key="5">
    <source>
        <dbReference type="Proteomes" id="UP000006843"/>
    </source>
</evidence>
<organism evidence="4 5">
    <name type="scientific">Pseudoalteromonas translucida (strain TAC 125)</name>
    <dbReference type="NCBI Taxonomy" id="326442"/>
    <lineage>
        <taxon>Bacteria</taxon>
        <taxon>Pseudomonadati</taxon>
        <taxon>Pseudomonadota</taxon>
        <taxon>Gammaproteobacteria</taxon>
        <taxon>Alteromonadales</taxon>
        <taxon>Pseudoalteromonadaceae</taxon>
        <taxon>Pseudoalteromonas</taxon>
    </lineage>
</organism>
<evidence type="ECO:0000256" key="2">
    <source>
        <dbReference type="SAM" id="SignalP"/>
    </source>
</evidence>
<gene>
    <name evidence="4" type="ordered locus">PSHAa1238</name>
</gene>